<accession>A0A345HZR2</accession>
<dbReference type="KEGG" id="spad:DVK44_35870"/>
<dbReference type="AlphaFoldDB" id="A0A345HZR2"/>
<proteinExistence type="predicted"/>
<gene>
    <name evidence="1" type="ORF">DVK44_35870</name>
</gene>
<protein>
    <recommendedName>
        <fullName evidence="3">Iron-containing redox enzyme family protein</fullName>
    </recommendedName>
</protein>
<dbReference type="RefSeq" id="WP_114664726.1">
    <property type="nucleotide sequence ID" value="NZ_CP031194.1"/>
</dbReference>
<evidence type="ECO:0000313" key="2">
    <source>
        <dbReference type="Proteomes" id="UP000253868"/>
    </source>
</evidence>
<sequence>MQKVIDYIEEHRKTYENHAFFTSLLADESLPGEKRLAWGPSVVPFIMGYSDLNKYVFRKDEGDARPDQLQALLNAHTYEEDFHWQWMLTDLEKLGADSAMPLSDATRVLWSADFSHSRRLCLELAALAADAPTYAVFAMVESIEAVSLTIFTHCRGITLRDGRECEFFGTKHYMAEASHSIKSPEVEQKSLPSLDDTQREEAKRMVDRTFTLFDNWSASLLRFALESADHERTYQRVIQESKDLLPEAEAAAAAAF</sequence>
<name>A0A345HZR2_9ACTN</name>
<keyword evidence="2" id="KW-1185">Reference proteome</keyword>
<evidence type="ECO:0000313" key="1">
    <source>
        <dbReference type="EMBL" id="AXG82186.1"/>
    </source>
</evidence>
<dbReference type="OrthoDB" id="4653716at2"/>
<reference evidence="2" key="1">
    <citation type="submission" date="2018-07" db="EMBL/GenBank/DDBJ databases">
        <authorList>
            <person name="Zhao J."/>
        </authorList>
    </citation>
    <scope>NUCLEOTIDE SEQUENCE [LARGE SCALE GENOMIC DNA]</scope>
    <source>
        <strain evidence="2">GSSD-12</strain>
    </source>
</reference>
<dbReference type="Gene3D" id="1.20.910.10">
    <property type="entry name" value="Heme oxygenase-like"/>
    <property type="match status" value="1"/>
</dbReference>
<dbReference type="Proteomes" id="UP000253868">
    <property type="component" value="Chromosome"/>
</dbReference>
<organism evidence="1 2">
    <name type="scientific">Streptomyces paludis</name>
    <dbReference type="NCBI Taxonomy" id="2282738"/>
    <lineage>
        <taxon>Bacteria</taxon>
        <taxon>Bacillati</taxon>
        <taxon>Actinomycetota</taxon>
        <taxon>Actinomycetes</taxon>
        <taxon>Kitasatosporales</taxon>
        <taxon>Streptomycetaceae</taxon>
        <taxon>Streptomyces</taxon>
    </lineage>
</organism>
<dbReference type="InterPro" id="IPR016084">
    <property type="entry name" value="Haem_Oase-like_multi-hlx"/>
</dbReference>
<evidence type="ECO:0008006" key="3">
    <source>
        <dbReference type="Google" id="ProtNLM"/>
    </source>
</evidence>
<dbReference type="EMBL" id="CP031194">
    <property type="protein sequence ID" value="AXG82186.1"/>
    <property type="molecule type" value="Genomic_DNA"/>
</dbReference>